<reference evidence="6" key="3">
    <citation type="submission" date="2025-09" db="UniProtKB">
        <authorList>
            <consortium name="Ensembl"/>
        </authorList>
    </citation>
    <scope>IDENTIFICATION</scope>
</reference>
<dbReference type="Ensembl" id="ENSGEVT00005008107.1">
    <property type="protein sequence ID" value="ENSGEVP00005007725.1"/>
    <property type="gene ID" value="ENSGEVG00005005486.1"/>
</dbReference>
<keyword evidence="4" id="KW-1133">Transmembrane helix</keyword>
<feature type="region of interest" description="Disordered" evidence="3">
    <location>
        <begin position="728"/>
        <end position="749"/>
    </location>
</feature>
<keyword evidence="1" id="KW-0433">Leucine-rich repeat</keyword>
<dbReference type="Pfam" id="PF13855">
    <property type="entry name" value="LRR_8"/>
    <property type="match status" value="1"/>
</dbReference>
<evidence type="ECO:0000256" key="1">
    <source>
        <dbReference type="ARBA" id="ARBA00022614"/>
    </source>
</evidence>
<feature type="transmembrane region" description="Helical" evidence="4">
    <location>
        <begin position="758"/>
        <end position="778"/>
    </location>
</feature>
<dbReference type="InterPro" id="IPR001611">
    <property type="entry name" value="Leu-rich_rpt"/>
</dbReference>
<evidence type="ECO:0000256" key="2">
    <source>
        <dbReference type="ARBA" id="ARBA00022737"/>
    </source>
</evidence>
<keyword evidence="2" id="KW-0677">Repeat</keyword>
<sequence length="848" mass="96926">YCSINISIISICYFNRDLSCNKILFIEKHAFEPLPFLQYINLGGNLITELRYGTFQAWHGMQFLQKLVLSHNPLSIIADTSFFELPSLKYLILPNNMACCLCQMKENIEILCKTIKLHCEHLCATNSSLCVPEEPLEKMQEELMKVLQSRKLNASIVLNLEPEEPLLTNSDDEITMLADSQYQPKIDIDLNKSGDLLPGLNYLFFKHLTKQGEINNVGLTVLPFFKLFNFNLHKGKVTPGLFKLPAAQSNMLALTDFQHVDWANESELRKLYILAKLLATELQEKLYNAENGNGANKIKSVLKSFLTTPAMHKSQAHRTEWQIPAMPGHLREHLKAGGICRELAEQCDKVLSKNTHGRKKTPERTKECVDYMMKCTREGKEKQSKKMKRETLQAKEERSKGTICCSGRKRRETKTAFKSQMQKQNDLDLHHVAQSRKKVARSLNPSSTVSVFRHHKISIPSSQRRSLPHLPTQASHLTVSFKVENNSDDLTGKIIIFLEHANKTGRKKDLDNLKAKHAPLREPKKVLIFRKHGQKGSPHFSRNNHLFQKAFHRVNSDVSHMLVERKQKHRMNSKEGVSNRLSHRKSPALTDAVLENPSENNDSSLDDILPSIHQANETHWKHRKESAGFPYTLSGSSSLDNYSVQGDLFEAELNNRLRSLIPNQAVRNLISHVIRTLKMDCTEPRVQLACAKLISKTGLLMKLFSEREDIKETSSLWRTYLWENRNAPNESTHQRKTSKKDSEELSPEPPQYSYGNKLLLAISVTVVIMIIIAVICLIEVIDTTAQDKCLCAVFQLPGVSESSSMEKPLWLRDMYLPLDSIRKKSMAQKLYDRESSDEEEIFNRADVR</sequence>
<keyword evidence="4" id="KW-0472">Membrane</keyword>
<feature type="compositionally biased region" description="Basic and acidic residues" evidence="3">
    <location>
        <begin position="379"/>
        <end position="400"/>
    </location>
</feature>
<dbReference type="SUPFAM" id="SSF52058">
    <property type="entry name" value="L domain-like"/>
    <property type="match status" value="1"/>
</dbReference>
<dbReference type="GeneTree" id="ENSGT00530000063282"/>
<dbReference type="Pfam" id="PF14914">
    <property type="entry name" value="LRRC37AB_C"/>
    <property type="match status" value="1"/>
</dbReference>
<reference evidence="6" key="2">
    <citation type="submission" date="2025-08" db="UniProtKB">
        <authorList>
            <consortium name="Ensembl"/>
        </authorList>
    </citation>
    <scope>IDENTIFICATION</scope>
</reference>
<dbReference type="PANTHER" id="PTHR23045:SF9">
    <property type="entry name" value="LEUCINE RICH REPEAT CONTAINING 37A-RELATED"/>
    <property type="match status" value="1"/>
</dbReference>
<dbReference type="Proteomes" id="UP000694390">
    <property type="component" value="Chromosome 23"/>
</dbReference>
<evidence type="ECO:0000256" key="4">
    <source>
        <dbReference type="SAM" id="Phobius"/>
    </source>
</evidence>
<feature type="region of interest" description="Disordered" evidence="3">
    <location>
        <begin position="379"/>
        <end position="401"/>
    </location>
</feature>
<feature type="domain" description="LRRC37A/B like protein 1 C-terminal" evidence="5">
    <location>
        <begin position="645"/>
        <end position="782"/>
    </location>
</feature>
<dbReference type="InterPro" id="IPR029423">
    <property type="entry name" value="LRRC37AB_C"/>
</dbReference>
<dbReference type="SMART" id="SM00369">
    <property type="entry name" value="LRR_TYP"/>
    <property type="match status" value="2"/>
</dbReference>
<dbReference type="AlphaFoldDB" id="A0A8C4VUN3"/>
<dbReference type="PANTHER" id="PTHR23045">
    <property type="entry name" value="LEUCINE-RICH REPEAT-CONTAINING PROTEIN 37A"/>
    <property type="match status" value="1"/>
</dbReference>
<dbReference type="OrthoDB" id="9424710at2759"/>
<dbReference type="InterPro" id="IPR032675">
    <property type="entry name" value="LRR_dom_sf"/>
</dbReference>
<evidence type="ECO:0000259" key="5">
    <source>
        <dbReference type="Pfam" id="PF14914"/>
    </source>
</evidence>
<accession>A0A8C4VUN3</accession>
<dbReference type="Gene3D" id="3.80.10.10">
    <property type="entry name" value="Ribonuclease Inhibitor"/>
    <property type="match status" value="1"/>
</dbReference>
<organism evidence="6 7">
    <name type="scientific">Gopherus evgoodei</name>
    <name type="common">Goodes thornscrub tortoise</name>
    <dbReference type="NCBI Taxonomy" id="1825980"/>
    <lineage>
        <taxon>Eukaryota</taxon>
        <taxon>Metazoa</taxon>
        <taxon>Chordata</taxon>
        <taxon>Craniata</taxon>
        <taxon>Vertebrata</taxon>
        <taxon>Euteleostomi</taxon>
        <taxon>Archelosauria</taxon>
        <taxon>Testudinata</taxon>
        <taxon>Testudines</taxon>
        <taxon>Cryptodira</taxon>
        <taxon>Durocryptodira</taxon>
        <taxon>Testudinoidea</taxon>
        <taxon>Testudinidae</taxon>
        <taxon>Gopherus</taxon>
    </lineage>
</organism>
<proteinExistence type="predicted"/>
<reference evidence="6" key="1">
    <citation type="submission" date="2019-06" db="EMBL/GenBank/DDBJ databases">
        <title>G10K-VGP Goodes thornscrub tortoise genome, primary haplotype.</title>
        <authorList>
            <person name="Murphy B."/>
            <person name="Edwards T."/>
            <person name="Rhie A."/>
            <person name="Koren S."/>
            <person name="Phillippy A."/>
            <person name="Fedrigo O."/>
            <person name="Haase B."/>
            <person name="Mountcastle J."/>
            <person name="Lewin H."/>
            <person name="Damas J."/>
            <person name="Howe K."/>
            <person name="Formenti G."/>
            <person name="Myers G."/>
            <person name="Durbin R."/>
            <person name="Jarvis E.D."/>
        </authorList>
    </citation>
    <scope>NUCLEOTIDE SEQUENCE [LARGE SCALE GENOMIC DNA]</scope>
</reference>
<keyword evidence="7" id="KW-1185">Reference proteome</keyword>
<keyword evidence="4" id="KW-0812">Transmembrane</keyword>
<dbReference type="InterPro" id="IPR003591">
    <property type="entry name" value="Leu-rich_rpt_typical-subtyp"/>
</dbReference>
<protein>
    <recommendedName>
        <fullName evidence="5">LRRC37A/B like protein 1 C-terminal domain-containing protein</fullName>
    </recommendedName>
</protein>
<evidence type="ECO:0000313" key="6">
    <source>
        <dbReference type="Ensembl" id="ENSGEVP00005007725.1"/>
    </source>
</evidence>
<evidence type="ECO:0000313" key="7">
    <source>
        <dbReference type="Proteomes" id="UP000694390"/>
    </source>
</evidence>
<name>A0A8C4VUN3_9SAUR</name>
<evidence type="ECO:0000256" key="3">
    <source>
        <dbReference type="SAM" id="MobiDB-lite"/>
    </source>
</evidence>
<dbReference type="InterPro" id="IPR015753">
    <property type="entry name" value="LRRC37"/>
</dbReference>
<feature type="region of interest" description="Disordered" evidence="3">
    <location>
        <begin position="565"/>
        <end position="584"/>
    </location>
</feature>